<dbReference type="RefSeq" id="WP_175480133.1">
    <property type="nucleotide sequence ID" value="NZ_FOFD01000003.1"/>
</dbReference>
<proteinExistence type="predicted"/>
<accession>A0A1H9JNH9</accession>
<keyword evidence="3" id="KW-1185">Reference proteome</keyword>
<reference evidence="3" key="1">
    <citation type="submission" date="2016-10" db="EMBL/GenBank/DDBJ databases">
        <authorList>
            <person name="Varghese N."/>
            <person name="Submissions S."/>
        </authorList>
    </citation>
    <scope>NUCLEOTIDE SEQUENCE [LARGE SCALE GENOMIC DNA]</scope>
    <source>
        <strain evidence="3">DSM 25055</strain>
    </source>
</reference>
<dbReference type="EMBL" id="FOFD01000003">
    <property type="protein sequence ID" value="SEQ88366.1"/>
    <property type="molecule type" value="Genomic_DNA"/>
</dbReference>
<keyword evidence="1" id="KW-0812">Transmembrane</keyword>
<dbReference type="AlphaFoldDB" id="A0A1H9JNH9"/>
<name>A0A1H9JNH9_9EURY</name>
<gene>
    <name evidence="2" type="ORF">SAMN04489841_2630</name>
</gene>
<evidence type="ECO:0000313" key="3">
    <source>
        <dbReference type="Proteomes" id="UP000199114"/>
    </source>
</evidence>
<keyword evidence="1" id="KW-0472">Membrane</keyword>
<sequence length="48" mass="5412">MYLGLHQKAVIAAVGLLFCVLILVMFPWWLGIFALIAMIPFFGKVLFV</sequence>
<feature type="transmembrane region" description="Helical" evidence="1">
    <location>
        <begin position="9"/>
        <end position="42"/>
    </location>
</feature>
<organism evidence="2 3">
    <name type="scientific">Natrinema salaciae</name>
    <dbReference type="NCBI Taxonomy" id="1186196"/>
    <lineage>
        <taxon>Archaea</taxon>
        <taxon>Methanobacteriati</taxon>
        <taxon>Methanobacteriota</taxon>
        <taxon>Stenosarchaea group</taxon>
        <taxon>Halobacteria</taxon>
        <taxon>Halobacteriales</taxon>
        <taxon>Natrialbaceae</taxon>
        <taxon>Natrinema</taxon>
    </lineage>
</organism>
<dbReference type="Proteomes" id="UP000199114">
    <property type="component" value="Unassembled WGS sequence"/>
</dbReference>
<evidence type="ECO:0000256" key="1">
    <source>
        <dbReference type="SAM" id="Phobius"/>
    </source>
</evidence>
<protein>
    <submittedName>
        <fullName evidence="2">Uncharacterized protein</fullName>
    </submittedName>
</protein>
<evidence type="ECO:0000313" key="2">
    <source>
        <dbReference type="EMBL" id="SEQ88366.1"/>
    </source>
</evidence>
<keyword evidence="1" id="KW-1133">Transmembrane helix</keyword>